<accession>A0AAW6D7R0</accession>
<dbReference type="CDD" id="cd00063">
    <property type="entry name" value="FN3"/>
    <property type="match status" value="4"/>
</dbReference>
<dbReference type="Proteomes" id="UP001210809">
    <property type="component" value="Unassembled WGS sequence"/>
</dbReference>
<dbReference type="InterPro" id="IPR036116">
    <property type="entry name" value="FN3_sf"/>
</dbReference>
<gene>
    <name evidence="2" type="ORF">PNE09_12760</name>
</gene>
<dbReference type="InterPro" id="IPR044060">
    <property type="entry name" value="Bacterial_rp_domain"/>
</dbReference>
<feature type="domain" description="Fibronectin type-III" evidence="1">
    <location>
        <begin position="1540"/>
        <end position="1627"/>
    </location>
</feature>
<dbReference type="Pfam" id="PF18998">
    <property type="entry name" value="Flg_new_2"/>
    <property type="match status" value="1"/>
</dbReference>
<dbReference type="Gene3D" id="2.60.40.10">
    <property type="entry name" value="Immunoglobulins"/>
    <property type="match status" value="4"/>
</dbReference>
<dbReference type="Gene3D" id="2.60.40.3630">
    <property type="match status" value="1"/>
</dbReference>
<evidence type="ECO:0000259" key="1">
    <source>
        <dbReference type="PROSITE" id="PS50853"/>
    </source>
</evidence>
<dbReference type="Gene3D" id="3.80.10.10">
    <property type="entry name" value="Ribonuclease Inhibitor"/>
    <property type="match status" value="2"/>
</dbReference>
<protein>
    <submittedName>
        <fullName evidence="2">Leucine-rich repeat protein</fullName>
    </submittedName>
</protein>
<dbReference type="SUPFAM" id="SSF52058">
    <property type="entry name" value="L domain-like"/>
    <property type="match status" value="2"/>
</dbReference>
<proteinExistence type="predicted"/>
<feature type="domain" description="Fibronectin type-III" evidence="1">
    <location>
        <begin position="1262"/>
        <end position="1353"/>
    </location>
</feature>
<dbReference type="SUPFAM" id="SSF49265">
    <property type="entry name" value="Fibronectin type III"/>
    <property type="match status" value="2"/>
</dbReference>
<dbReference type="InterPro" id="IPR026906">
    <property type="entry name" value="LRR_5"/>
</dbReference>
<comment type="caution">
    <text evidence="2">The sequence shown here is derived from an EMBL/GenBank/DDBJ whole genome shotgun (WGS) entry which is preliminary data.</text>
</comment>
<dbReference type="EMBL" id="JAQLXW010000031">
    <property type="protein sequence ID" value="MDB8004923.1"/>
    <property type="molecule type" value="Genomic_DNA"/>
</dbReference>
<feature type="domain" description="Fibronectin type-III" evidence="1">
    <location>
        <begin position="1446"/>
        <end position="1539"/>
    </location>
</feature>
<dbReference type="Pfam" id="PF13306">
    <property type="entry name" value="LRR_5"/>
    <property type="match status" value="2"/>
</dbReference>
<evidence type="ECO:0000313" key="2">
    <source>
        <dbReference type="EMBL" id="MDB8004923.1"/>
    </source>
</evidence>
<reference evidence="2" key="1">
    <citation type="submission" date="2023-01" db="EMBL/GenBank/DDBJ databases">
        <title>Human gut microbiome strain richness.</title>
        <authorList>
            <person name="Chen-Liaw A."/>
        </authorList>
    </citation>
    <scope>NUCLEOTIDE SEQUENCE</scope>
    <source>
        <strain evidence="2">1001283st1_G1_1001283B150217_161031</strain>
    </source>
</reference>
<dbReference type="InterPro" id="IPR003961">
    <property type="entry name" value="FN3_dom"/>
</dbReference>
<dbReference type="InterPro" id="IPR013783">
    <property type="entry name" value="Ig-like_fold"/>
</dbReference>
<dbReference type="InterPro" id="IPR053139">
    <property type="entry name" value="Surface_bspA-like"/>
</dbReference>
<dbReference type="PROSITE" id="PS50853">
    <property type="entry name" value="FN3"/>
    <property type="match status" value="4"/>
</dbReference>
<dbReference type="SMART" id="SM00060">
    <property type="entry name" value="FN3"/>
    <property type="match status" value="4"/>
</dbReference>
<dbReference type="InterPro" id="IPR032675">
    <property type="entry name" value="LRR_dom_sf"/>
</dbReference>
<feature type="domain" description="Fibronectin type-III" evidence="1">
    <location>
        <begin position="1354"/>
        <end position="1445"/>
    </location>
</feature>
<sequence>MKLKRFAVGFIAAVMAFAVLGTPLGDILPFVRESVATTEGAESYGDYTYRLRTDSELTGTIEITGYSGNNSELKIIDNINGNPVTRLADNAFKNCKNLTKVVVPDSVVNMGDYVFYGCVNLDEINIPDDMNYIGKYSFDNTKILNNQSETLKYIGNWVIDCKNVEDVSIKNGTRGIAGRAFEYCTKLKNIIIPEGVVRISVDAFYYCSNLTSITLPDSLKYISWYAFGWCTNLESITIPSGVTWVGDDAFAYCRKLKSISIPQGVSQISHWIFYDCTNLESITIYDGIEFIGIYAFYDCTKLKEIAIPSSVKSIQKYAFAYCRSLQNVVLPRSVTSLGEKAFLNCSSLETITIPDSVTEISSSAFDGCSSKLTIKGAKGSLAEKFAKQQGFKFEVVKFTHGRADEKLNSVYITWSDVEINELQYPIYNEDEFAKQLKYWVEVDKKEYFVSLQPFLEKYTYKDILSLHVNIPVMTENGEAYSVKGESTVADLMAYILFADSVQDYIEQTLNEVRNRISNSKPYYAFFLDKIKNFNSQYLYFQQRLEGKDAFNDTLQSLLLAKTAMSIIDGLKVTYKSGETKYITFGNSGQTAEDFIKIYKEDIVSTVPLKTYSYFTDLYKATVSESPKYYDELKYYILSGGDTSYLNSYYKDTLKGYSLQIKNVKELFKIAKDTGSLPSETGSLIGLGLDNLSYWADKYNTEHSSEIKLAKEVWSWSNKAKDIIGAVSKGSLVGAFSSAYDITQSYIDEVKKVYQNASNTEAGWYAITYCYLQDNNPKLLEAIIDSETGNAEISIDRLIRYGFPVHSDDIIEKDIAKYYEKHSSLNYTFTPDEEFRFYLWNACNNINTIKNIDCNEYREMLFQYILAELNLESGTTGVQYVADITANDSTLGSVSGTGVYSTKETITLSAVPYENVSFSGWKNILTGEIESKERNYSINLNDNIKYEAQFAPAEVDTAEQPVILQQPLSRNYRLGDTPVSLTITASNNDSGSLSVKWYKNSSDKNYGGIYISEGFSIIPNLSEVGTYYYYAIVTNTLCSKVGLKTVTTQSSKCTDTAKIVISEPVLSGIEIDSLPNKTEYDKYEYFDNTGMTVKLVYSNGNKVIFNDYCISGFDNSLVGDNVITISAYGYSAKLTLHIKEHIHNYNLWRTTVNPTCTEGGEMIRSCSVCGVEETKTIDALGHDYSEQWTIDEEADCVNDGSKSHHCTRCKAKKDITSIPATGHKYVETVVEPSYSNRGYTLYECSVCGYSYKDNYEEQLIVPAVTGFASGSQTKSSAVLGWDKVSDADGYAVELYTGGKWNEVFRTSDSSVTSCTVGSLKADSTYSLRIRAFKDTDDGTVYSDYTRLAVKTKLANVAGLKAQGVTATAVKLDWARNAGATGYIIEQYKGGKWTQIAVTKNNYTLTFTVKGLAECTPYSFRVKAYKNDGGKTNYSDYVTVKASTLLGTVKNAKVTSTTGTWITLGWDRNTGAAGYVLEQYKGGRWTEIAVTKNNTTLKFTVKGLRNDTTYSFRIKAYKTVGDTTTYGSYVRVVGTTDIPNVAKFTGSAVSASAVKLDWSKNDKATGYVIEQYKGGRWTEIKAVDNDITEITVEGLAKGTAYTFRIKSVKTVDGADKSSEYASVKVKTAE</sequence>
<evidence type="ECO:0000313" key="3">
    <source>
        <dbReference type="Proteomes" id="UP001210809"/>
    </source>
</evidence>
<organism evidence="2 3">
    <name type="scientific">[Eubacterium] siraeum</name>
    <dbReference type="NCBI Taxonomy" id="39492"/>
    <lineage>
        <taxon>Bacteria</taxon>
        <taxon>Bacillati</taxon>
        <taxon>Bacillota</taxon>
        <taxon>Clostridia</taxon>
        <taxon>Eubacteriales</taxon>
        <taxon>Oscillospiraceae</taxon>
        <taxon>Oscillospiraceae incertae sedis</taxon>
    </lineage>
</organism>
<dbReference type="PANTHER" id="PTHR45661">
    <property type="entry name" value="SURFACE ANTIGEN"/>
    <property type="match status" value="1"/>
</dbReference>
<dbReference type="Pfam" id="PF00041">
    <property type="entry name" value="fn3"/>
    <property type="match status" value="3"/>
</dbReference>
<dbReference type="PANTHER" id="PTHR45661:SF3">
    <property type="entry name" value="IG-LIKE DOMAIN-CONTAINING PROTEIN"/>
    <property type="match status" value="1"/>
</dbReference>
<name>A0AAW6D7R0_9FIRM</name>